<evidence type="ECO:0000313" key="1">
    <source>
        <dbReference type="EMBL" id="MET4633983.1"/>
    </source>
</evidence>
<dbReference type="EMBL" id="JBEPSM010000001">
    <property type="protein sequence ID" value="MET4633983.1"/>
    <property type="molecule type" value="Genomic_DNA"/>
</dbReference>
<evidence type="ECO:0000313" key="2">
    <source>
        <dbReference type="Proteomes" id="UP001549321"/>
    </source>
</evidence>
<dbReference type="Proteomes" id="UP001549321">
    <property type="component" value="Unassembled WGS sequence"/>
</dbReference>
<sequence length="62" mass="6677">MSDTNDYSEINGRIAAVREEIRIVTEQAAAESGGAVEERLSNRLAELEAELEELQKGSKGAA</sequence>
<proteinExistence type="predicted"/>
<protein>
    <submittedName>
        <fullName evidence="1">Uncharacterized small protein (DUF1192 family)</fullName>
    </submittedName>
</protein>
<accession>A0ABV2QYP5</accession>
<reference evidence="1 2" key="1">
    <citation type="submission" date="2024-06" db="EMBL/GenBank/DDBJ databases">
        <title>Sorghum-associated microbial communities from plants grown in Nebraska, USA.</title>
        <authorList>
            <person name="Schachtman D."/>
        </authorList>
    </citation>
    <scope>NUCLEOTIDE SEQUENCE [LARGE SCALE GENOMIC DNA]</scope>
    <source>
        <strain evidence="1 2">3207</strain>
    </source>
</reference>
<name>A0ABV2QYP5_9HYPH</name>
<comment type="caution">
    <text evidence="1">The sequence shown here is derived from an EMBL/GenBank/DDBJ whole genome shotgun (WGS) entry which is preliminary data.</text>
</comment>
<dbReference type="RefSeq" id="WP_354550543.1">
    <property type="nucleotide sequence ID" value="NZ_JBEPSM010000001.1"/>
</dbReference>
<gene>
    <name evidence="1" type="ORF">ABIE08_001896</name>
</gene>
<organism evidence="1 2">
    <name type="scientific">Kaistia defluvii</name>
    <dbReference type="NCBI Taxonomy" id="410841"/>
    <lineage>
        <taxon>Bacteria</taxon>
        <taxon>Pseudomonadati</taxon>
        <taxon>Pseudomonadota</taxon>
        <taxon>Alphaproteobacteria</taxon>
        <taxon>Hyphomicrobiales</taxon>
        <taxon>Kaistiaceae</taxon>
        <taxon>Kaistia</taxon>
    </lineage>
</organism>
<keyword evidence="2" id="KW-1185">Reference proteome</keyword>